<evidence type="ECO:0000256" key="10">
    <source>
        <dbReference type="ARBA" id="ARBA00022605"/>
    </source>
</evidence>
<keyword evidence="12 16" id="KW-0378">Hydrolase</keyword>
<dbReference type="NCBIfam" id="TIGR03188">
    <property type="entry name" value="histidine_hisI"/>
    <property type="match status" value="1"/>
</dbReference>
<evidence type="ECO:0000256" key="3">
    <source>
        <dbReference type="ARBA" id="ARBA00004496"/>
    </source>
</evidence>
<dbReference type="InterPro" id="IPR011060">
    <property type="entry name" value="RibuloseP-bd_barrel"/>
</dbReference>
<dbReference type="GO" id="GO:0005737">
    <property type="term" value="C:cytoplasm"/>
    <property type="evidence" value="ECO:0007669"/>
    <property type="project" value="UniProtKB-SubCell"/>
</dbReference>
<comment type="pathway">
    <text evidence="5 16">Amino-acid biosynthesis; L-histidine biosynthesis; L-histidine from 5-phospho-alpha-D-ribose 1-diphosphate: step 2/9.</text>
</comment>
<dbReference type="HAMAP" id="MF_01021">
    <property type="entry name" value="HisI"/>
    <property type="match status" value="1"/>
</dbReference>
<evidence type="ECO:0000256" key="8">
    <source>
        <dbReference type="ARBA" id="ARBA00009667"/>
    </source>
</evidence>
<feature type="region of interest" description="Phosphoribosyl-AMP cyclohydrolase" evidence="16">
    <location>
        <begin position="1"/>
        <end position="353"/>
    </location>
</feature>
<dbReference type="CDD" id="cd11534">
    <property type="entry name" value="NTP-PPase_HisIE_like"/>
    <property type="match status" value="1"/>
</dbReference>
<proteinExistence type="inferred from homology"/>
<gene>
    <name evidence="16" type="primary">hisI</name>
    <name evidence="16" type="synonym">hisIE</name>
    <name evidence="19" type="ORF">EDD59_101326</name>
</gene>
<evidence type="ECO:0000256" key="7">
    <source>
        <dbReference type="ARBA" id="ARBA00008299"/>
    </source>
</evidence>
<evidence type="ECO:0000256" key="17">
    <source>
        <dbReference type="RuleBase" id="RU003657"/>
    </source>
</evidence>
<keyword evidence="13 16" id="KW-0067">ATP-binding</keyword>
<dbReference type="InterPro" id="IPR006062">
    <property type="entry name" value="His_biosynth"/>
</dbReference>
<evidence type="ECO:0000256" key="12">
    <source>
        <dbReference type="ARBA" id="ARBA00022801"/>
    </source>
</evidence>
<comment type="subcellular location">
    <subcellularLocation>
        <location evidence="3 16">Cytoplasm</location>
    </subcellularLocation>
</comment>
<dbReference type="Pfam" id="PF00977">
    <property type="entry name" value="His_biosynth"/>
    <property type="match status" value="1"/>
</dbReference>
<dbReference type="NCBIfam" id="NF002747">
    <property type="entry name" value="PRK02759.1"/>
    <property type="match status" value="1"/>
</dbReference>
<dbReference type="AlphaFoldDB" id="A0A4R3KHQ1"/>
<evidence type="ECO:0000313" key="20">
    <source>
        <dbReference type="Proteomes" id="UP000295726"/>
    </source>
</evidence>
<dbReference type="Gene3D" id="1.10.287.1080">
    <property type="entry name" value="MazG-like"/>
    <property type="match status" value="1"/>
</dbReference>
<dbReference type="InterPro" id="IPR002496">
    <property type="entry name" value="PRib_AMP_CycHydrolase_dom"/>
</dbReference>
<comment type="similarity">
    <text evidence="6 16">In the C-terminal section; belongs to the PRA-PH family.</text>
</comment>
<dbReference type="InterPro" id="IPR023019">
    <property type="entry name" value="His_synth_HisIE"/>
</dbReference>
<comment type="pathway">
    <text evidence="4 16">Amino-acid biosynthesis; L-histidine biosynthesis; L-histidine from 5-phospho-alpha-D-ribose 1-diphosphate: step 3/9.</text>
</comment>
<evidence type="ECO:0000256" key="1">
    <source>
        <dbReference type="ARBA" id="ARBA00000024"/>
    </source>
</evidence>
<dbReference type="SUPFAM" id="SSF141734">
    <property type="entry name" value="HisI-like"/>
    <property type="match status" value="1"/>
</dbReference>
<dbReference type="GO" id="GO:0005524">
    <property type="term" value="F:ATP binding"/>
    <property type="evidence" value="ECO:0007669"/>
    <property type="project" value="UniProtKB-KW"/>
</dbReference>
<comment type="catalytic activity">
    <reaction evidence="2 16">
        <text>1-(5-phospho-beta-D-ribosyl)-ATP + H2O = 1-(5-phospho-beta-D-ribosyl)-5'-AMP + diphosphate + H(+)</text>
        <dbReference type="Rhea" id="RHEA:22828"/>
        <dbReference type="ChEBI" id="CHEBI:15377"/>
        <dbReference type="ChEBI" id="CHEBI:15378"/>
        <dbReference type="ChEBI" id="CHEBI:33019"/>
        <dbReference type="ChEBI" id="CHEBI:59457"/>
        <dbReference type="ChEBI" id="CHEBI:73183"/>
        <dbReference type="EC" id="3.6.1.31"/>
    </reaction>
</comment>
<dbReference type="SUPFAM" id="SSF101386">
    <property type="entry name" value="all-alpha NTP pyrophosphatases"/>
    <property type="match status" value="1"/>
</dbReference>
<dbReference type="SUPFAM" id="SSF51366">
    <property type="entry name" value="Ribulose-phoshate binding barrel"/>
    <property type="match status" value="1"/>
</dbReference>
<dbReference type="UniPathway" id="UPA00031">
    <property type="reaction ID" value="UER00007"/>
</dbReference>
<dbReference type="Proteomes" id="UP000295726">
    <property type="component" value="Unassembled WGS sequence"/>
</dbReference>
<sequence>MGIFVHISSGRTQMSYKRLTPCIFIDKGKAVRWFDDKEVIADNVISLAKHYGDMGADELIVFDLSDSDEEHEQAFDLIKRINRVISIPMIAGGNISRQEDVKKFLYAGARRAMLNFSKPESIDLIEEVSKRFGKERIAVSLNDFDALFKQQHLIEECGSEIIFMHRLDLNSVMNVTQVPCVVVTDTMEQDEILKILKNEGIKGVSGLFISQKDIDYHAFKDICLAEGIHMTSFESMVDFSEFKLNSDGLLPVIVQDYKTNEVLMLAYMDEEAFDHTVKSGKMTYYSRSRKEQWVKGATSGHFQYVKTLTMDCDNDTLLAKVEQIGAACHTGSHSCFFQPVVGSEYDVKNPLQVFESVYATIADRKQNPKEGSYTNYLFDKGIDKILKKVGEEAAEIIIAAKNSNPEEVKYEMSDFLYHAMVLMVEKGITWEDITNELADR</sequence>
<evidence type="ECO:0000256" key="5">
    <source>
        <dbReference type="ARBA" id="ARBA00005204"/>
    </source>
</evidence>
<evidence type="ECO:0000256" key="15">
    <source>
        <dbReference type="ARBA" id="ARBA00023268"/>
    </source>
</evidence>
<dbReference type="Pfam" id="PF01502">
    <property type="entry name" value="PRA-CH"/>
    <property type="match status" value="1"/>
</dbReference>
<comment type="caution">
    <text evidence="19">The sequence shown here is derived from an EMBL/GenBank/DDBJ whole genome shotgun (WGS) entry which is preliminary data.</text>
</comment>
<dbReference type="PANTHER" id="PTHR42945:SF1">
    <property type="entry name" value="HISTIDINE BIOSYNTHESIS BIFUNCTIONAL PROTEIN HIS7"/>
    <property type="match status" value="1"/>
</dbReference>
<keyword evidence="11 16" id="KW-0547">Nucleotide-binding</keyword>
<dbReference type="EC" id="3.5.4.19" evidence="16"/>
<evidence type="ECO:0000256" key="14">
    <source>
        <dbReference type="ARBA" id="ARBA00023102"/>
    </source>
</evidence>
<evidence type="ECO:0000256" key="9">
    <source>
        <dbReference type="ARBA" id="ARBA00022490"/>
    </source>
</evidence>
<reference evidence="19 20" key="1">
    <citation type="submission" date="2019-03" db="EMBL/GenBank/DDBJ databases">
        <title>Genomic Encyclopedia of Type Strains, Phase IV (KMG-IV): sequencing the most valuable type-strain genomes for metagenomic binning, comparative biology and taxonomic classification.</title>
        <authorList>
            <person name="Goeker M."/>
        </authorList>
    </citation>
    <scope>NUCLEOTIDE SEQUENCE [LARGE SCALE GENOMIC DNA]</scope>
    <source>
        <strain evidence="19 20">DSM 29489</strain>
    </source>
</reference>
<dbReference type="InterPro" id="IPR038019">
    <property type="entry name" value="PRib_AMP_CycHydrolase_sf"/>
</dbReference>
<dbReference type="HAMAP" id="MF_01020">
    <property type="entry name" value="HisE"/>
    <property type="match status" value="1"/>
</dbReference>
<comment type="similarity">
    <text evidence="7 16">In the N-terminal section; belongs to the PRA-CH family.</text>
</comment>
<keyword evidence="9 16" id="KW-0963">Cytoplasm</keyword>
<dbReference type="Gene3D" id="3.20.20.70">
    <property type="entry name" value="Aldolase class I"/>
    <property type="match status" value="1"/>
</dbReference>
<dbReference type="GO" id="GO:0000105">
    <property type="term" value="P:L-histidine biosynthetic process"/>
    <property type="evidence" value="ECO:0007669"/>
    <property type="project" value="UniProtKB-UniRule"/>
</dbReference>
<organism evidence="19 20">
    <name type="scientific">Muricomes intestini</name>
    <dbReference type="NCBI Taxonomy" id="1796634"/>
    <lineage>
        <taxon>Bacteria</taxon>
        <taxon>Bacillati</taxon>
        <taxon>Bacillota</taxon>
        <taxon>Clostridia</taxon>
        <taxon>Lachnospirales</taxon>
        <taxon>Lachnospiraceae</taxon>
        <taxon>Muricomes</taxon>
    </lineage>
</organism>
<dbReference type="Gene3D" id="3.10.20.810">
    <property type="entry name" value="Phosphoribosyl-AMP cyclohydrolase"/>
    <property type="match status" value="1"/>
</dbReference>
<evidence type="ECO:0000256" key="6">
    <source>
        <dbReference type="ARBA" id="ARBA00007731"/>
    </source>
</evidence>
<evidence type="ECO:0000256" key="2">
    <source>
        <dbReference type="ARBA" id="ARBA00001460"/>
    </source>
</evidence>
<evidence type="ECO:0000256" key="13">
    <source>
        <dbReference type="ARBA" id="ARBA00022840"/>
    </source>
</evidence>
<dbReference type="PANTHER" id="PTHR42945">
    <property type="entry name" value="HISTIDINE BIOSYNTHESIS BIFUNCTIONAL PROTEIN"/>
    <property type="match status" value="1"/>
</dbReference>
<feature type="region of interest" description="Phosphoribosyl-ATP pyrophosphohydrolase" evidence="16">
    <location>
        <begin position="354"/>
        <end position="440"/>
    </location>
</feature>
<dbReference type="InterPro" id="IPR008179">
    <property type="entry name" value="HisE"/>
</dbReference>
<dbReference type="GO" id="GO:0004635">
    <property type="term" value="F:phosphoribosyl-AMP cyclohydrolase activity"/>
    <property type="evidence" value="ECO:0007669"/>
    <property type="project" value="UniProtKB-UniRule"/>
</dbReference>
<dbReference type="Pfam" id="PF01503">
    <property type="entry name" value="PRA-PH"/>
    <property type="match status" value="1"/>
</dbReference>
<evidence type="ECO:0000256" key="11">
    <source>
        <dbReference type="ARBA" id="ARBA00022741"/>
    </source>
</evidence>
<evidence type="ECO:0000313" key="19">
    <source>
        <dbReference type="EMBL" id="TCS82913.1"/>
    </source>
</evidence>
<protein>
    <recommendedName>
        <fullName evidence="16">Histidine biosynthesis bifunctional protein HisIE</fullName>
    </recommendedName>
    <domain>
        <recommendedName>
            <fullName evidence="16">Phosphoribosyl-AMP cyclohydrolase</fullName>
            <shortName evidence="16">PRA-CH</shortName>
            <ecNumber evidence="16">3.5.4.19</ecNumber>
        </recommendedName>
    </domain>
    <domain>
        <recommendedName>
            <fullName evidence="16">Phosphoribosyl-ATP pyrophosphatase</fullName>
            <shortName evidence="16">PRA-PH</shortName>
            <ecNumber evidence="16">3.6.1.31</ecNumber>
        </recommendedName>
    </domain>
</protein>
<evidence type="ECO:0000259" key="18">
    <source>
        <dbReference type="Pfam" id="PF01502"/>
    </source>
</evidence>
<dbReference type="EMBL" id="SLZZ01000001">
    <property type="protein sequence ID" value="TCS82913.1"/>
    <property type="molecule type" value="Genomic_DNA"/>
</dbReference>
<dbReference type="InterPro" id="IPR026660">
    <property type="entry name" value="PRA-CH"/>
</dbReference>
<name>A0A4R3KHQ1_9FIRM</name>
<dbReference type="NCBIfam" id="NF000768">
    <property type="entry name" value="PRK00051.1"/>
    <property type="match status" value="1"/>
</dbReference>
<dbReference type="InterPro" id="IPR021130">
    <property type="entry name" value="PRib-ATP_PPHydrolase-like"/>
</dbReference>
<keyword evidence="20" id="KW-1185">Reference proteome</keyword>
<keyword evidence="14 16" id="KW-0368">Histidine biosynthesis</keyword>
<keyword evidence="10 16" id="KW-0028">Amino-acid biosynthesis</keyword>
<dbReference type="FunFam" id="3.10.20.810:FF:000001">
    <property type="entry name" value="Histidine biosynthesis bifunctional protein HisIE"/>
    <property type="match status" value="1"/>
</dbReference>
<keyword evidence="15 16" id="KW-0511">Multifunctional enzyme</keyword>
<comment type="similarity">
    <text evidence="8 17">Belongs to the HisA/HisF family.</text>
</comment>
<dbReference type="HAMAP" id="MF_01019">
    <property type="entry name" value="HisIE"/>
    <property type="match status" value="1"/>
</dbReference>
<accession>A0A4R3KHQ1</accession>
<dbReference type="InterPro" id="IPR013785">
    <property type="entry name" value="Aldolase_TIM"/>
</dbReference>
<evidence type="ECO:0000256" key="4">
    <source>
        <dbReference type="ARBA" id="ARBA00005169"/>
    </source>
</evidence>
<dbReference type="EC" id="3.6.1.31" evidence="16"/>
<comment type="catalytic activity">
    <reaction evidence="1 16">
        <text>1-(5-phospho-beta-D-ribosyl)-5'-AMP + H2O = 1-(5-phospho-beta-D-ribosyl)-5-[(5-phospho-beta-D-ribosylamino)methylideneamino]imidazole-4-carboxamide</text>
        <dbReference type="Rhea" id="RHEA:20049"/>
        <dbReference type="ChEBI" id="CHEBI:15377"/>
        <dbReference type="ChEBI" id="CHEBI:58435"/>
        <dbReference type="ChEBI" id="CHEBI:59457"/>
        <dbReference type="EC" id="3.5.4.19"/>
    </reaction>
</comment>
<dbReference type="GO" id="GO:0004636">
    <property type="term" value="F:phosphoribosyl-ATP diphosphatase activity"/>
    <property type="evidence" value="ECO:0007669"/>
    <property type="project" value="UniProtKB-UniRule"/>
</dbReference>
<evidence type="ECO:0000256" key="16">
    <source>
        <dbReference type="HAMAP-Rule" id="MF_01019"/>
    </source>
</evidence>
<feature type="domain" description="Phosphoribosyl-AMP cyclohydrolase" evidence="18">
    <location>
        <begin position="264"/>
        <end position="337"/>
    </location>
</feature>